<proteinExistence type="predicted"/>
<reference evidence="5 6" key="1">
    <citation type="submission" date="2020-01" db="EMBL/GenBank/DDBJ databases">
        <authorList>
            <person name="Mishra B."/>
        </authorList>
    </citation>
    <scope>NUCLEOTIDE SEQUENCE [LARGE SCALE GENOMIC DNA]</scope>
</reference>
<evidence type="ECO:0000313" key="6">
    <source>
        <dbReference type="Proteomes" id="UP000467841"/>
    </source>
</evidence>
<evidence type="ECO:0000259" key="3">
    <source>
        <dbReference type="Pfam" id="PF24769"/>
    </source>
</evidence>
<feature type="compositionally biased region" description="Acidic residues" evidence="1">
    <location>
        <begin position="178"/>
        <end position="188"/>
    </location>
</feature>
<dbReference type="OrthoDB" id="1108377at2759"/>
<feature type="region of interest" description="Disordered" evidence="1">
    <location>
        <begin position="165"/>
        <end position="209"/>
    </location>
</feature>
<evidence type="ECO:0000313" key="4">
    <source>
        <dbReference type="EMBL" id="CAA7038819.1"/>
    </source>
</evidence>
<gene>
    <name evidence="4" type="ORF">MERR_LOCUS26054</name>
    <name evidence="5" type="ORF">MERR_LOCUS31689</name>
</gene>
<name>A0A6D2K4N2_9BRAS</name>
<keyword evidence="6" id="KW-1185">Reference proteome</keyword>
<dbReference type="AlphaFoldDB" id="A0A6D2K4N2"/>
<dbReference type="Pfam" id="PF12776">
    <property type="entry name" value="Myb_DNA-bind_3"/>
    <property type="match status" value="1"/>
</dbReference>
<accession>A0A6D2K4N2</accession>
<evidence type="ECO:0000256" key="1">
    <source>
        <dbReference type="SAM" id="MobiDB-lite"/>
    </source>
</evidence>
<dbReference type="InterPro" id="IPR055314">
    <property type="entry name" value="At2g29880-like"/>
</dbReference>
<dbReference type="EMBL" id="CACVBM020001198">
    <property type="protein sequence ID" value="CAA7038819.1"/>
    <property type="molecule type" value="Genomic_DNA"/>
</dbReference>
<feature type="domain" description="At2g29880-like C-terminal" evidence="3">
    <location>
        <begin position="260"/>
        <end position="305"/>
    </location>
</feature>
<organism evidence="5 6">
    <name type="scientific">Microthlaspi erraticum</name>
    <dbReference type="NCBI Taxonomy" id="1685480"/>
    <lineage>
        <taxon>Eukaryota</taxon>
        <taxon>Viridiplantae</taxon>
        <taxon>Streptophyta</taxon>
        <taxon>Embryophyta</taxon>
        <taxon>Tracheophyta</taxon>
        <taxon>Spermatophyta</taxon>
        <taxon>Magnoliopsida</taxon>
        <taxon>eudicotyledons</taxon>
        <taxon>Gunneridae</taxon>
        <taxon>Pentapetalae</taxon>
        <taxon>rosids</taxon>
        <taxon>malvids</taxon>
        <taxon>Brassicales</taxon>
        <taxon>Brassicaceae</taxon>
        <taxon>Coluteocarpeae</taxon>
        <taxon>Microthlaspi</taxon>
    </lineage>
</organism>
<dbReference type="PANTHER" id="PTHR47864">
    <property type="entry name" value="TRANSMEMBRANE PROTEIN"/>
    <property type="match status" value="1"/>
</dbReference>
<feature type="compositionally biased region" description="Polar residues" evidence="1">
    <location>
        <begin position="193"/>
        <end position="202"/>
    </location>
</feature>
<dbReference type="InterPro" id="IPR056253">
    <property type="entry name" value="At2g29880-like_C"/>
</dbReference>
<dbReference type="EMBL" id="CACVBM020001300">
    <property type="protein sequence ID" value="CAA7044454.1"/>
    <property type="molecule type" value="Genomic_DNA"/>
</dbReference>
<protein>
    <submittedName>
        <fullName evidence="5">Uncharacterized protein</fullName>
    </submittedName>
</protein>
<evidence type="ECO:0000259" key="2">
    <source>
        <dbReference type="Pfam" id="PF12776"/>
    </source>
</evidence>
<dbReference type="PANTHER" id="PTHR47864:SF8">
    <property type="entry name" value="MYB_SANT-LIKE DOMAIN-CONTAINING PROTEIN"/>
    <property type="match status" value="1"/>
</dbReference>
<sequence>MEDTQESKSKNPYLPWSTHETKTLLRLLVDGVNQNWADQNGSFSKLTVEQRILPELNRICGSKKTLLHYKNRTKILRGKYKSYADLLRFSSGFGWDSETKKFTAPDEVWEEYFKEHRKDKHLRDNSFEDYEDLHTIYGKNVAIGKNAMGLGDATDARTYGAENSEWDYQGGYTPQMMGDDDEDDDNNDGIEQVISSSSQRNANGKLPIRKKARTKRFNVEKISDEISAVTGMNNQMFSMIQQRWQKEAEEKQAEEKNDNVWDAIKEVPDLEENERFDAMNLVHQLGMKAGFVKMTIDERREWIKRSVHKP</sequence>
<dbReference type="Pfam" id="PF24769">
    <property type="entry name" value="At2g29880_C"/>
    <property type="match status" value="1"/>
</dbReference>
<dbReference type="Proteomes" id="UP000467841">
    <property type="component" value="Unassembled WGS sequence"/>
</dbReference>
<feature type="domain" description="Myb/SANT-like" evidence="2">
    <location>
        <begin position="16"/>
        <end position="112"/>
    </location>
</feature>
<evidence type="ECO:0000313" key="5">
    <source>
        <dbReference type="EMBL" id="CAA7044454.1"/>
    </source>
</evidence>
<dbReference type="InterPro" id="IPR024752">
    <property type="entry name" value="Myb/SANT-like_dom"/>
</dbReference>